<dbReference type="InterPro" id="IPR002575">
    <property type="entry name" value="Aminoglycoside_PTrfase"/>
</dbReference>
<accession>A0A0W0R421</accession>
<dbReference type="Gene3D" id="3.90.1200.10">
    <property type="match status" value="1"/>
</dbReference>
<dbReference type="Proteomes" id="UP000281170">
    <property type="component" value="Plasmid 12"/>
</dbReference>
<dbReference type="STRING" id="45056.Lade_0481"/>
<dbReference type="Pfam" id="PF01636">
    <property type="entry name" value="APH"/>
    <property type="match status" value="1"/>
</dbReference>
<dbReference type="RefSeq" id="WP_058461553.1">
    <property type="nucleotide sequence ID" value="NZ_CAAAHS010000004.1"/>
</dbReference>
<geneLocation type="plasmid" evidence="3 5">
    <name>12</name>
</geneLocation>
<dbReference type="GO" id="GO:0016740">
    <property type="term" value="F:transferase activity"/>
    <property type="evidence" value="ECO:0007669"/>
    <property type="project" value="UniProtKB-KW"/>
</dbReference>
<dbReference type="SUPFAM" id="SSF56112">
    <property type="entry name" value="Protein kinase-like (PK-like)"/>
    <property type="match status" value="1"/>
</dbReference>
<reference evidence="3 5" key="2">
    <citation type="submission" date="2018-12" db="EMBL/GenBank/DDBJ databases">
        <authorList>
            <consortium name="Pathogen Informatics"/>
        </authorList>
    </citation>
    <scope>NUCLEOTIDE SEQUENCE [LARGE SCALE GENOMIC DNA]</scope>
    <source>
        <strain evidence="3 5">NCTC12735</strain>
        <plasmid evidence="5">12</plasmid>
    </source>
</reference>
<evidence type="ECO:0000313" key="2">
    <source>
        <dbReference type="EMBL" id="KTC65823.1"/>
    </source>
</evidence>
<sequence>MNHSNNLSGGRENQIIKIGNTVHRPTGKWTKQIHKLLLHLRHTGFYSVPEPLGFDDQGREIVSFIEGDVSNYPLSPNASSIKALLSAALLLRNFHDTTQSFLDKIIIENNNWQLPARQPYEVICHGDYAPYNIVLNGVVAVGIIDFDTCHPGPRVWDIAYALYRWCPFTNPNNQDGFGSIEEQIKRARLFCRSYGLANEKRLELAELMVERLQVLVDFMFSQASLGDETCKLNIKEGHHLLYLDDIKYIKNNLIALVSGITD</sequence>
<keyword evidence="4" id="KW-1185">Reference proteome</keyword>
<keyword evidence="2" id="KW-0808">Transferase</keyword>
<keyword evidence="3" id="KW-0614">Plasmid</keyword>
<organism evidence="2 4">
    <name type="scientific">Legionella adelaidensis</name>
    <dbReference type="NCBI Taxonomy" id="45056"/>
    <lineage>
        <taxon>Bacteria</taxon>
        <taxon>Pseudomonadati</taxon>
        <taxon>Pseudomonadota</taxon>
        <taxon>Gammaproteobacteria</taxon>
        <taxon>Legionellales</taxon>
        <taxon>Legionellaceae</taxon>
        <taxon>Legionella</taxon>
    </lineage>
</organism>
<evidence type="ECO:0000313" key="3">
    <source>
        <dbReference type="EMBL" id="VEH85253.1"/>
    </source>
</evidence>
<protein>
    <submittedName>
        <fullName evidence="2 3">Phosphotransferase enzyme family</fullName>
    </submittedName>
</protein>
<dbReference type="OrthoDB" id="236897at2"/>
<dbReference type="EMBL" id="LR134421">
    <property type="protein sequence ID" value="VEH85253.1"/>
    <property type="molecule type" value="Genomic_DNA"/>
</dbReference>
<evidence type="ECO:0000313" key="4">
    <source>
        <dbReference type="Proteomes" id="UP000054859"/>
    </source>
</evidence>
<reference evidence="2 4" key="1">
    <citation type="submission" date="2015-11" db="EMBL/GenBank/DDBJ databases">
        <title>Identification of large and diverse effector repertoires of 38 Legionella species.</title>
        <authorList>
            <person name="Burstein D."/>
            <person name="Amaro F."/>
            <person name="Zusman T."/>
            <person name="Lifshitz Z."/>
            <person name="Cohen O."/>
            <person name="Gilbert J.A."/>
            <person name="Pupko T."/>
            <person name="Shuman H.A."/>
            <person name="Segal G."/>
        </authorList>
    </citation>
    <scope>NUCLEOTIDE SEQUENCE [LARGE SCALE GENOMIC DNA]</scope>
    <source>
        <strain evidence="2 4">1762-AUS-E</strain>
    </source>
</reference>
<feature type="domain" description="Aminoglycoside phosphotransferase" evidence="1">
    <location>
        <begin position="111"/>
        <end position="167"/>
    </location>
</feature>
<dbReference type="InterPro" id="IPR011009">
    <property type="entry name" value="Kinase-like_dom_sf"/>
</dbReference>
<dbReference type="AlphaFoldDB" id="A0A0W0R421"/>
<dbReference type="PATRIC" id="fig|45056.6.peg.501"/>
<evidence type="ECO:0000313" key="5">
    <source>
        <dbReference type="Proteomes" id="UP000281170"/>
    </source>
</evidence>
<dbReference type="Proteomes" id="UP000054859">
    <property type="component" value="Unassembled WGS sequence"/>
</dbReference>
<name>A0A0W0R421_9GAMM</name>
<dbReference type="EMBL" id="LNKA01000001">
    <property type="protein sequence ID" value="KTC65823.1"/>
    <property type="molecule type" value="Genomic_DNA"/>
</dbReference>
<proteinExistence type="predicted"/>
<evidence type="ECO:0000259" key="1">
    <source>
        <dbReference type="Pfam" id="PF01636"/>
    </source>
</evidence>
<dbReference type="KEGG" id="ladl:NCTC12735_00879"/>
<gene>
    <name evidence="2" type="ORF">Lade_0481</name>
    <name evidence="3" type="ORF">NCTC12735_00879</name>
</gene>